<sequence length="124" mass="13809">MVSVPKAEGTDYRGSEQPKMLDRVLVGSRRVYTDGDPADFSFNAIVVAQGCAGDGLFLVLREITGDDIGGRGFGGWCDRFEWFRIGRKSADSTTPPELSYFSFESDIDFESKNIIPDRMSEHIM</sequence>
<evidence type="ECO:0000313" key="2">
    <source>
        <dbReference type="Proteomes" id="UP001187471"/>
    </source>
</evidence>
<dbReference type="AlphaFoldDB" id="A0AA88RA71"/>
<name>A0AA88RA71_9ASTE</name>
<organism evidence="1 2">
    <name type="scientific">Escallonia rubra</name>
    <dbReference type="NCBI Taxonomy" id="112253"/>
    <lineage>
        <taxon>Eukaryota</taxon>
        <taxon>Viridiplantae</taxon>
        <taxon>Streptophyta</taxon>
        <taxon>Embryophyta</taxon>
        <taxon>Tracheophyta</taxon>
        <taxon>Spermatophyta</taxon>
        <taxon>Magnoliopsida</taxon>
        <taxon>eudicotyledons</taxon>
        <taxon>Gunneridae</taxon>
        <taxon>Pentapetalae</taxon>
        <taxon>asterids</taxon>
        <taxon>campanulids</taxon>
        <taxon>Escalloniales</taxon>
        <taxon>Escalloniaceae</taxon>
        <taxon>Escallonia</taxon>
    </lineage>
</organism>
<proteinExistence type="predicted"/>
<keyword evidence="2" id="KW-1185">Reference proteome</keyword>
<dbReference type="Proteomes" id="UP001187471">
    <property type="component" value="Unassembled WGS sequence"/>
</dbReference>
<reference evidence="1" key="1">
    <citation type="submission" date="2022-12" db="EMBL/GenBank/DDBJ databases">
        <title>Draft genome assemblies for two species of Escallonia (Escalloniales).</title>
        <authorList>
            <person name="Chanderbali A."/>
            <person name="Dervinis C."/>
            <person name="Anghel I."/>
            <person name="Soltis D."/>
            <person name="Soltis P."/>
            <person name="Zapata F."/>
        </authorList>
    </citation>
    <scope>NUCLEOTIDE SEQUENCE</scope>
    <source>
        <strain evidence="1">UCBG92.1500</strain>
        <tissue evidence="1">Leaf</tissue>
    </source>
</reference>
<protein>
    <submittedName>
        <fullName evidence="1">Uncharacterized protein</fullName>
    </submittedName>
</protein>
<evidence type="ECO:0000313" key="1">
    <source>
        <dbReference type="EMBL" id="KAK2985533.1"/>
    </source>
</evidence>
<gene>
    <name evidence="1" type="ORF">RJ640_015858</name>
</gene>
<dbReference type="EMBL" id="JAVXUO010001148">
    <property type="protein sequence ID" value="KAK2985533.1"/>
    <property type="molecule type" value="Genomic_DNA"/>
</dbReference>
<comment type="caution">
    <text evidence="1">The sequence shown here is derived from an EMBL/GenBank/DDBJ whole genome shotgun (WGS) entry which is preliminary data.</text>
</comment>
<accession>A0AA88RA71</accession>